<sequence length="130" mass="14142">RRVCVEDLGGDEENEVWVKVGTDAVEEESVLLECDKSAKEKRRDEEEAGEGLRRRSREMMGKVCDVESARGAQLVGAELRGREGEGREFIVDGAEDGVICDVEGGEGGRVGEKMEDVPQEADVVARGGFV</sequence>
<gene>
    <name evidence="2" type="ORF">TR151177</name>
</gene>
<organism evidence="2">
    <name type="scientific">Schistocephalus solidus</name>
    <name type="common">Tapeworm</name>
    <dbReference type="NCBI Taxonomy" id="70667"/>
    <lineage>
        <taxon>Eukaryota</taxon>
        <taxon>Metazoa</taxon>
        <taxon>Spiralia</taxon>
        <taxon>Lophotrochozoa</taxon>
        <taxon>Platyhelminthes</taxon>
        <taxon>Cestoda</taxon>
        <taxon>Eucestoda</taxon>
        <taxon>Diphyllobothriidea</taxon>
        <taxon>Diphyllobothriidae</taxon>
        <taxon>Schistocephalus</taxon>
    </lineage>
</organism>
<protein>
    <submittedName>
        <fullName evidence="2">Uncharacterized protein</fullName>
    </submittedName>
</protein>
<name>A0A0X3NFK7_SCHSO</name>
<evidence type="ECO:0000256" key="1">
    <source>
        <dbReference type="SAM" id="MobiDB-lite"/>
    </source>
</evidence>
<evidence type="ECO:0000313" key="2">
    <source>
        <dbReference type="EMBL" id="JAP38799.1"/>
    </source>
</evidence>
<proteinExistence type="predicted"/>
<feature type="region of interest" description="Disordered" evidence="1">
    <location>
        <begin position="36"/>
        <end position="56"/>
    </location>
</feature>
<accession>A0A0X3NFK7</accession>
<dbReference type="EMBL" id="GEEE01024426">
    <property type="protein sequence ID" value="JAP38799.1"/>
    <property type="molecule type" value="Transcribed_RNA"/>
</dbReference>
<feature type="non-terminal residue" evidence="2">
    <location>
        <position position="130"/>
    </location>
</feature>
<reference evidence="2" key="1">
    <citation type="submission" date="2016-01" db="EMBL/GenBank/DDBJ databases">
        <title>Reference transcriptome for the parasite Schistocephalus solidus: insights into the molecular evolution of parasitism.</title>
        <authorList>
            <person name="Hebert F.O."/>
            <person name="Grambauer S."/>
            <person name="Barber I."/>
            <person name="Landry C.R."/>
            <person name="Aubin-Horth N."/>
        </authorList>
    </citation>
    <scope>NUCLEOTIDE SEQUENCE</scope>
</reference>
<feature type="non-terminal residue" evidence="2">
    <location>
        <position position="1"/>
    </location>
</feature>
<dbReference type="AlphaFoldDB" id="A0A0X3NFK7"/>